<protein>
    <submittedName>
        <fullName evidence="1">Uncharacterized protein</fullName>
    </submittedName>
</protein>
<sequence length="688" mass="78589">MVVFSVFPLKFSKKGLKEKVYLSWTVLVHSNLHKARYSFKCLAGIFWVRVLFFALDVRFLIPSISYLLYQRTDVSRAISCYVVLADILLDWILRCHQLNLLVAATTEIERRLSAPATSKHICPSGRSCWRRQRLLRFLVDLASVADDLWTACLPSTFDHQPALIKFGYMYRSEIFNGKGGCDCYCASMWACGDWVLEPDAARFHPRRRLAAALCLRLQFVVCLLSRTLNSMNSVAGEEEWARRVSKEELYSELLMISKLFSPFLRLPDSVLDTLQSGHLEGIELSTKGSPIFTFNPPMLEANALHNWNMDGPTGRGAGAEMPLQNYTMGKTLGHGSFGKVKIAEHRPTGYKMAVKILNCWKMKSHNMEEKDIYVVMEYVKSGELFEITLWRREDYRRMKLGAFSNGLFPVRSTATETWWLVHRDLKLENLLLHSRGNVPIDDFGLSDVMRDVHFLKTICGSPNYATPEVVSGKLYAAPEIDVWSCGVILYAIICRTLPFDDENIPNLFKKIKVIVRKLSGFPNCCTKAIASMYQRRRSLGPPINDGPTYEILKMAKWLTPIKNINRNMKNWAVKVKVLEKWNPRSGQHSPVNSVSMTATMFENQAKEYFLVDGKTLMKYAVEALKARPRARKVEEDYEDAKDSSVPIIHIEEDMFILVDDVLLPLKRAALEPLPPKDDKGPRNRMKVS</sequence>
<evidence type="ECO:0000313" key="1">
    <source>
        <dbReference type="EMBL" id="KAI8550925.1"/>
    </source>
</evidence>
<evidence type="ECO:0000313" key="2">
    <source>
        <dbReference type="Proteomes" id="UP001062846"/>
    </source>
</evidence>
<dbReference type="Proteomes" id="UP001062846">
    <property type="component" value="Chromosome 6"/>
</dbReference>
<keyword evidence="2" id="KW-1185">Reference proteome</keyword>
<organism evidence="1 2">
    <name type="scientific">Rhododendron molle</name>
    <name type="common">Chinese azalea</name>
    <name type="synonym">Azalea mollis</name>
    <dbReference type="NCBI Taxonomy" id="49168"/>
    <lineage>
        <taxon>Eukaryota</taxon>
        <taxon>Viridiplantae</taxon>
        <taxon>Streptophyta</taxon>
        <taxon>Embryophyta</taxon>
        <taxon>Tracheophyta</taxon>
        <taxon>Spermatophyta</taxon>
        <taxon>Magnoliopsida</taxon>
        <taxon>eudicotyledons</taxon>
        <taxon>Gunneridae</taxon>
        <taxon>Pentapetalae</taxon>
        <taxon>asterids</taxon>
        <taxon>Ericales</taxon>
        <taxon>Ericaceae</taxon>
        <taxon>Ericoideae</taxon>
        <taxon>Rhodoreae</taxon>
        <taxon>Rhododendron</taxon>
    </lineage>
</organism>
<gene>
    <name evidence="1" type="ORF">RHMOL_Rhmol06G0145300</name>
</gene>
<proteinExistence type="predicted"/>
<accession>A0ACC0NCC2</accession>
<name>A0ACC0NCC2_RHOML</name>
<reference evidence="1" key="1">
    <citation type="submission" date="2022-02" db="EMBL/GenBank/DDBJ databases">
        <title>Plant Genome Project.</title>
        <authorList>
            <person name="Zhang R.-G."/>
        </authorList>
    </citation>
    <scope>NUCLEOTIDE SEQUENCE</scope>
    <source>
        <strain evidence="1">AT1</strain>
    </source>
</reference>
<dbReference type="EMBL" id="CM046393">
    <property type="protein sequence ID" value="KAI8550925.1"/>
    <property type="molecule type" value="Genomic_DNA"/>
</dbReference>
<comment type="caution">
    <text evidence="1">The sequence shown here is derived from an EMBL/GenBank/DDBJ whole genome shotgun (WGS) entry which is preliminary data.</text>
</comment>